<reference evidence="1" key="1">
    <citation type="submission" date="2021-06" db="EMBL/GenBank/DDBJ databases">
        <authorList>
            <person name="Kallberg Y."/>
            <person name="Tangrot J."/>
            <person name="Rosling A."/>
        </authorList>
    </citation>
    <scope>NUCLEOTIDE SEQUENCE</scope>
    <source>
        <strain evidence="1">28 12/20/2015</strain>
    </source>
</reference>
<dbReference type="Proteomes" id="UP000789366">
    <property type="component" value="Unassembled WGS sequence"/>
</dbReference>
<keyword evidence="2" id="KW-1185">Reference proteome</keyword>
<proteinExistence type="predicted"/>
<protein>
    <submittedName>
        <fullName evidence="1">3898_t:CDS:1</fullName>
    </submittedName>
</protein>
<dbReference type="EMBL" id="CAJVPW010047949">
    <property type="protein sequence ID" value="CAG8760375.1"/>
    <property type="molecule type" value="Genomic_DNA"/>
</dbReference>
<evidence type="ECO:0000313" key="1">
    <source>
        <dbReference type="EMBL" id="CAG8760375.1"/>
    </source>
</evidence>
<organism evidence="1 2">
    <name type="scientific">Cetraspora pellucida</name>
    <dbReference type="NCBI Taxonomy" id="1433469"/>
    <lineage>
        <taxon>Eukaryota</taxon>
        <taxon>Fungi</taxon>
        <taxon>Fungi incertae sedis</taxon>
        <taxon>Mucoromycota</taxon>
        <taxon>Glomeromycotina</taxon>
        <taxon>Glomeromycetes</taxon>
        <taxon>Diversisporales</taxon>
        <taxon>Gigasporaceae</taxon>
        <taxon>Cetraspora</taxon>
    </lineage>
</organism>
<accession>A0ACA9QTY1</accession>
<evidence type="ECO:0000313" key="2">
    <source>
        <dbReference type="Proteomes" id="UP000789366"/>
    </source>
</evidence>
<feature type="non-terminal residue" evidence="1">
    <location>
        <position position="1"/>
    </location>
</feature>
<sequence length="93" mass="11071">LAKETFERKFEDLHQNFPGASSYLEVLYCNKAYWAHCFICFKFTGSMISSFCIELVNGCLKRLLYSSNVSLYELMNEIHRLLDFQDKKEEYNF</sequence>
<name>A0ACA9QTY1_9GLOM</name>
<gene>
    <name evidence="1" type="ORF">SPELUC_LOCUS15087</name>
</gene>
<comment type="caution">
    <text evidence="1">The sequence shown here is derived from an EMBL/GenBank/DDBJ whole genome shotgun (WGS) entry which is preliminary data.</text>
</comment>